<evidence type="ECO:0000313" key="2">
    <source>
        <dbReference type="EMBL" id="KAK4133854.1"/>
    </source>
</evidence>
<feature type="compositionally biased region" description="Pro residues" evidence="1">
    <location>
        <begin position="8"/>
        <end position="27"/>
    </location>
</feature>
<name>A0AAN6ZDV6_9PEZI</name>
<accession>A0AAN6ZDV6</accession>
<dbReference type="Proteomes" id="UP001304895">
    <property type="component" value="Unassembled WGS sequence"/>
</dbReference>
<dbReference type="AlphaFoldDB" id="A0AAN6ZDV6"/>
<feature type="region of interest" description="Disordered" evidence="1">
    <location>
        <begin position="1"/>
        <end position="45"/>
    </location>
</feature>
<keyword evidence="3" id="KW-1185">Reference proteome</keyword>
<feature type="compositionally biased region" description="Low complexity" evidence="1">
    <location>
        <begin position="28"/>
        <end position="45"/>
    </location>
</feature>
<sequence>MPATAPGGRPPPPDFPPSPEPDAPGPVPSAGRPAGPSVPGPVAAEGPMGDSTLVCPGLAPAVDVDAALSCPPNAPEFPPSVGVGIVPVLAVLVLPFALGSICTGSTGSVGVGGAIGGVWLLWAQGQLVRERVGVVCCLPLGRVCWGWIIRSGGRSSGLSFQCPPTTTDARRAFCPFVPFAVCCLRAVPRVRHALCAGTIRLRDHHRNTIMRQGRWPLRLRNRRV</sequence>
<protein>
    <submittedName>
        <fullName evidence="2">Uncharacterized protein</fullName>
    </submittedName>
</protein>
<evidence type="ECO:0000313" key="3">
    <source>
        <dbReference type="Proteomes" id="UP001304895"/>
    </source>
</evidence>
<proteinExistence type="predicted"/>
<organism evidence="2 3">
    <name type="scientific">Trichocladium antarcticum</name>
    <dbReference type="NCBI Taxonomy" id="1450529"/>
    <lineage>
        <taxon>Eukaryota</taxon>
        <taxon>Fungi</taxon>
        <taxon>Dikarya</taxon>
        <taxon>Ascomycota</taxon>
        <taxon>Pezizomycotina</taxon>
        <taxon>Sordariomycetes</taxon>
        <taxon>Sordariomycetidae</taxon>
        <taxon>Sordariales</taxon>
        <taxon>Chaetomiaceae</taxon>
        <taxon>Trichocladium</taxon>
    </lineage>
</organism>
<evidence type="ECO:0000256" key="1">
    <source>
        <dbReference type="SAM" id="MobiDB-lite"/>
    </source>
</evidence>
<dbReference type="EMBL" id="MU853410">
    <property type="protein sequence ID" value="KAK4133854.1"/>
    <property type="molecule type" value="Genomic_DNA"/>
</dbReference>
<reference evidence="2" key="2">
    <citation type="submission" date="2023-05" db="EMBL/GenBank/DDBJ databases">
        <authorList>
            <consortium name="Lawrence Berkeley National Laboratory"/>
            <person name="Steindorff A."/>
            <person name="Hensen N."/>
            <person name="Bonometti L."/>
            <person name="Westerberg I."/>
            <person name="Brannstrom I.O."/>
            <person name="Guillou S."/>
            <person name="Cros-Aarteil S."/>
            <person name="Calhoun S."/>
            <person name="Haridas S."/>
            <person name="Kuo A."/>
            <person name="Mondo S."/>
            <person name="Pangilinan J."/>
            <person name="Riley R."/>
            <person name="Labutti K."/>
            <person name="Andreopoulos B."/>
            <person name="Lipzen A."/>
            <person name="Chen C."/>
            <person name="Yanf M."/>
            <person name="Daum C."/>
            <person name="Ng V."/>
            <person name="Clum A."/>
            <person name="Ohm R."/>
            <person name="Martin F."/>
            <person name="Silar P."/>
            <person name="Natvig D."/>
            <person name="Lalanne C."/>
            <person name="Gautier V."/>
            <person name="Ament-Velasquez S.L."/>
            <person name="Kruys A."/>
            <person name="Hutchinson M.I."/>
            <person name="Powell A.J."/>
            <person name="Barry K."/>
            <person name="Miller A.N."/>
            <person name="Grigoriev I.V."/>
            <person name="Debuchy R."/>
            <person name="Gladieux P."/>
            <person name="Thoren M.H."/>
            <person name="Johannesson H."/>
        </authorList>
    </citation>
    <scope>NUCLEOTIDE SEQUENCE</scope>
    <source>
        <strain evidence="2">CBS 123565</strain>
    </source>
</reference>
<comment type="caution">
    <text evidence="2">The sequence shown here is derived from an EMBL/GenBank/DDBJ whole genome shotgun (WGS) entry which is preliminary data.</text>
</comment>
<gene>
    <name evidence="2" type="ORF">BT67DRAFT_32623</name>
</gene>
<reference evidence="2" key="1">
    <citation type="journal article" date="2023" name="Mol. Phylogenet. Evol.">
        <title>Genome-scale phylogeny and comparative genomics of the fungal order Sordariales.</title>
        <authorList>
            <person name="Hensen N."/>
            <person name="Bonometti L."/>
            <person name="Westerberg I."/>
            <person name="Brannstrom I.O."/>
            <person name="Guillou S."/>
            <person name="Cros-Aarteil S."/>
            <person name="Calhoun S."/>
            <person name="Haridas S."/>
            <person name="Kuo A."/>
            <person name="Mondo S."/>
            <person name="Pangilinan J."/>
            <person name="Riley R."/>
            <person name="LaButti K."/>
            <person name="Andreopoulos B."/>
            <person name="Lipzen A."/>
            <person name="Chen C."/>
            <person name="Yan M."/>
            <person name="Daum C."/>
            <person name="Ng V."/>
            <person name="Clum A."/>
            <person name="Steindorff A."/>
            <person name="Ohm R.A."/>
            <person name="Martin F."/>
            <person name="Silar P."/>
            <person name="Natvig D.O."/>
            <person name="Lalanne C."/>
            <person name="Gautier V."/>
            <person name="Ament-Velasquez S.L."/>
            <person name="Kruys A."/>
            <person name="Hutchinson M.I."/>
            <person name="Powell A.J."/>
            <person name="Barry K."/>
            <person name="Miller A.N."/>
            <person name="Grigoriev I.V."/>
            <person name="Debuchy R."/>
            <person name="Gladieux P."/>
            <person name="Hiltunen Thoren M."/>
            <person name="Johannesson H."/>
        </authorList>
    </citation>
    <scope>NUCLEOTIDE SEQUENCE</scope>
    <source>
        <strain evidence="2">CBS 123565</strain>
    </source>
</reference>